<comment type="caution">
    <text evidence="1">The sequence shown here is derived from an EMBL/GenBank/DDBJ whole genome shotgun (WGS) entry which is preliminary data.</text>
</comment>
<proteinExistence type="predicted"/>
<gene>
    <name evidence="1" type="ORF">NC595_19980</name>
</gene>
<evidence type="ECO:0008006" key="3">
    <source>
        <dbReference type="Google" id="ProtNLM"/>
    </source>
</evidence>
<dbReference type="RefSeq" id="WP_253569142.1">
    <property type="nucleotide sequence ID" value="NZ_JAMZEK010000006.1"/>
</dbReference>
<keyword evidence="2" id="KW-1185">Reference proteome</keyword>
<sequence>MRRDDPNLPTLRVIAQALGELREQVVFLGGAVAGLLITDPLAEGVRATVDVDAVAQAGRAQFQRLQRELARRGFREDAESGVICRWIHRDSGVVFDLMPEHPDVLGFANRWYPYAVATAQRVPLGEGTQIRRATAVAFVATKLEAFAGRGRGDVLASHDLEDVLNIVDGREELVREVAQASADVRQAIAEAFAGLLARAGFLDVLPGLIAEPERADVVADRLRAMAEGRESTGEGRA</sequence>
<dbReference type="EMBL" id="JAMZEK010000006">
    <property type="protein sequence ID" value="MCP1376334.1"/>
    <property type="molecule type" value="Genomic_DNA"/>
</dbReference>
<protein>
    <recommendedName>
        <fullName evidence="3">Nucleotidyltransferase AbiEii toxin of type IV toxin-antitoxin system</fullName>
    </recommendedName>
</protein>
<organism evidence="1 2">
    <name type="scientific">Dyella lutea</name>
    <dbReference type="NCBI Taxonomy" id="2950441"/>
    <lineage>
        <taxon>Bacteria</taxon>
        <taxon>Pseudomonadati</taxon>
        <taxon>Pseudomonadota</taxon>
        <taxon>Gammaproteobacteria</taxon>
        <taxon>Lysobacterales</taxon>
        <taxon>Rhodanobacteraceae</taxon>
        <taxon>Dyella</taxon>
    </lineage>
</organism>
<name>A0ABT1FG29_9GAMM</name>
<accession>A0ABT1FG29</accession>
<evidence type="ECO:0000313" key="2">
    <source>
        <dbReference type="Proteomes" id="UP001204615"/>
    </source>
</evidence>
<dbReference type="Proteomes" id="UP001204615">
    <property type="component" value="Unassembled WGS sequence"/>
</dbReference>
<evidence type="ECO:0000313" key="1">
    <source>
        <dbReference type="EMBL" id="MCP1376334.1"/>
    </source>
</evidence>
<reference evidence="1 2" key="1">
    <citation type="submission" date="2022-06" db="EMBL/GenBank/DDBJ databases">
        <title>Dyella sp. Sa strain:Sa Genome sequencing.</title>
        <authorList>
            <person name="Park S."/>
        </authorList>
    </citation>
    <scope>NUCLEOTIDE SEQUENCE [LARGE SCALE GENOMIC DNA]</scope>
    <source>
        <strain evidence="1 2">Sa</strain>
    </source>
</reference>